<organism evidence="13 14">
    <name type="scientific">Pseudallescheria apiosperma</name>
    <name type="common">Scedosporium apiospermum</name>
    <dbReference type="NCBI Taxonomy" id="563466"/>
    <lineage>
        <taxon>Eukaryota</taxon>
        <taxon>Fungi</taxon>
        <taxon>Dikarya</taxon>
        <taxon>Ascomycota</taxon>
        <taxon>Pezizomycotina</taxon>
        <taxon>Sordariomycetes</taxon>
        <taxon>Hypocreomycetidae</taxon>
        <taxon>Microascales</taxon>
        <taxon>Microascaceae</taxon>
        <taxon>Scedosporium</taxon>
    </lineage>
</organism>
<dbReference type="GO" id="GO:0009272">
    <property type="term" value="P:fungal-type cell wall biogenesis"/>
    <property type="evidence" value="ECO:0007669"/>
    <property type="project" value="TreeGrafter"/>
</dbReference>
<evidence type="ECO:0000256" key="1">
    <source>
        <dbReference type="ARBA" id="ARBA00004115"/>
    </source>
</evidence>
<dbReference type="EMBL" id="JOWA01000143">
    <property type="protein sequence ID" value="KEZ39711.1"/>
    <property type="molecule type" value="Genomic_DNA"/>
</dbReference>
<keyword evidence="9" id="KW-0961">Cell wall biogenesis/degradation</keyword>
<dbReference type="PANTHER" id="PTHR28285">
    <property type="entry name" value="PROTEIN BIG1"/>
    <property type="match status" value="1"/>
</dbReference>
<evidence type="ECO:0000256" key="7">
    <source>
        <dbReference type="ARBA" id="ARBA00022989"/>
    </source>
</evidence>
<dbReference type="AlphaFoldDB" id="A0A084FX99"/>
<evidence type="ECO:0000259" key="12">
    <source>
        <dbReference type="Pfam" id="PF20520"/>
    </source>
</evidence>
<dbReference type="Proteomes" id="UP000028545">
    <property type="component" value="Unassembled WGS sequence"/>
</dbReference>
<dbReference type="GeneID" id="27728737"/>
<feature type="domain" description="V-type proton ATPase subunit S1/VOA1 transmembrane" evidence="12">
    <location>
        <begin position="223"/>
        <end position="261"/>
    </location>
</feature>
<evidence type="ECO:0000256" key="11">
    <source>
        <dbReference type="SAM" id="SignalP"/>
    </source>
</evidence>
<dbReference type="GO" id="GO:0071555">
    <property type="term" value="P:cell wall organization"/>
    <property type="evidence" value="ECO:0007669"/>
    <property type="project" value="UniProtKB-KW"/>
</dbReference>
<dbReference type="OMA" id="YFTPGIF"/>
<feature type="transmembrane region" description="Helical" evidence="10">
    <location>
        <begin position="227"/>
        <end position="246"/>
    </location>
</feature>
<gene>
    <name evidence="13" type="ORF">SAPIO_CDS9665</name>
</gene>
<dbReference type="GO" id="GO:0005789">
    <property type="term" value="C:endoplasmic reticulum membrane"/>
    <property type="evidence" value="ECO:0007669"/>
    <property type="project" value="UniProtKB-SubCell"/>
</dbReference>
<dbReference type="InterPro" id="IPR046756">
    <property type="entry name" value="VAS1/VOA1_TM"/>
</dbReference>
<keyword evidence="14" id="KW-1185">Reference proteome</keyword>
<dbReference type="GO" id="GO:0006078">
    <property type="term" value="P:(1-&gt;6)-beta-D-glucan biosynthetic process"/>
    <property type="evidence" value="ECO:0007669"/>
    <property type="project" value="TreeGrafter"/>
</dbReference>
<keyword evidence="4 10" id="KW-0812">Transmembrane</keyword>
<name>A0A084FX99_PSEDA</name>
<dbReference type="RefSeq" id="XP_016639510.1">
    <property type="nucleotide sequence ID" value="XM_016791000.1"/>
</dbReference>
<dbReference type="OrthoDB" id="9985059at2759"/>
<evidence type="ECO:0000256" key="4">
    <source>
        <dbReference type="ARBA" id="ARBA00022692"/>
    </source>
</evidence>
<comment type="subcellular location">
    <subcellularLocation>
        <location evidence="1">Endoplasmic reticulum membrane</location>
        <topology evidence="1">Single-pass type I membrane protein</topology>
    </subcellularLocation>
</comment>
<evidence type="ECO:0000256" key="10">
    <source>
        <dbReference type="SAM" id="Phobius"/>
    </source>
</evidence>
<comment type="caution">
    <text evidence="13">The sequence shown here is derived from an EMBL/GenBank/DDBJ whole genome shotgun (WGS) entry which is preliminary data.</text>
</comment>
<keyword evidence="5 11" id="KW-0732">Signal</keyword>
<sequence>MRLSFVASALALSSSALAFSDTSPFILISTARFADAPSQNQLQTSSQVEGSAKSFLESCPTDRYLVVLQPKLNTNDFRGANGKSVPNLQRALSHENVATAWSVASVAGEVSADGIADYINKACAKADKTPAVEQMNLPALPSQNSASKLAENDHALAESIKTVQSGGSYTIVYLSTPGEAPEVQREPVHQELKKRATYSQVVRREDEGDTERDTRPLFEKYEFFNKGLFMTLFASLFFVTILSFGIRALASLEVSYGAFTKEMGPGAQKKQQ</sequence>
<keyword evidence="7 10" id="KW-1133">Transmembrane helix</keyword>
<comment type="similarity">
    <text evidence="2">Belongs to the BIG1 family.</text>
</comment>
<proteinExistence type="inferred from homology"/>
<evidence type="ECO:0000256" key="3">
    <source>
        <dbReference type="ARBA" id="ARBA00022089"/>
    </source>
</evidence>
<accession>A0A084FX99</accession>
<reference evidence="13 14" key="1">
    <citation type="journal article" date="2014" name="Genome Announc.">
        <title>Draft genome sequence of the pathogenic fungus Scedosporium apiospermum.</title>
        <authorList>
            <person name="Vandeputte P."/>
            <person name="Ghamrawi S."/>
            <person name="Rechenmann M."/>
            <person name="Iltis A."/>
            <person name="Giraud S."/>
            <person name="Fleury M."/>
            <person name="Thornton C."/>
            <person name="Delhaes L."/>
            <person name="Meyer W."/>
            <person name="Papon N."/>
            <person name="Bouchara J.P."/>
        </authorList>
    </citation>
    <scope>NUCLEOTIDE SEQUENCE [LARGE SCALE GENOMIC DNA]</scope>
    <source>
        <strain evidence="13 14">IHEM 14462</strain>
    </source>
</reference>
<evidence type="ECO:0000256" key="6">
    <source>
        <dbReference type="ARBA" id="ARBA00022824"/>
    </source>
</evidence>
<evidence type="ECO:0000256" key="9">
    <source>
        <dbReference type="ARBA" id="ARBA00023316"/>
    </source>
</evidence>
<dbReference type="InterPro" id="IPR037654">
    <property type="entry name" value="Big1"/>
</dbReference>
<dbReference type="PANTHER" id="PTHR28285:SF1">
    <property type="entry name" value="PROTEIN BIG1"/>
    <property type="match status" value="1"/>
</dbReference>
<keyword evidence="6" id="KW-0256">Endoplasmic reticulum</keyword>
<feature type="signal peptide" evidence="11">
    <location>
        <begin position="1"/>
        <end position="18"/>
    </location>
</feature>
<dbReference type="VEuPathDB" id="FungiDB:SAPIO_CDS9665"/>
<dbReference type="Pfam" id="PF20520">
    <property type="entry name" value="Ac45-VOA1_TM"/>
    <property type="match status" value="1"/>
</dbReference>
<evidence type="ECO:0000256" key="8">
    <source>
        <dbReference type="ARBA" id="ARBA00023136"/>
    </source>
</evidence>
<dbReference type="KEGG" id="sapo:SAPIO_CDS9665"/>
<evidence type="ECO:0000313" key="14">
    <source>
        <dbReference type="Proteomes" id="UP000028545"/>
    </source>
</evidence>
<evidence type="ECO:0000256" key="2">
    <source>
        <dbReference type="ARBA" id="ARBA00008203"/>
    </source>
</evidence>
<protein>
    <recommendedName>
        <fullName evidence="3">Protein BIG1</fullName>
    </recommendedName>
</protein>
<evidence type="ECO:0000256" key="5">
    <source>
        <dbReference type="ARBA" id="ARBA00022729"/>
    </source>
</evidence>
<dbReference type="HOGENOM" id="CLU_062461_0_0_1"/>
<keyword evidence="8 10" id="KW-0472">Membrane</keyword>
<feature type="chain" id="PRO_5001775074" description="Protein BIG1" evidence="11">
    <location>
        <begin position="19"/>
        <end position="272"/>
    </location>
</feature>
<evidence type="ECO:0000313" key="13">
    <source>
        <dbReference type="EMBL" id="KEZ39711.1"/>
    </source>
</evidence>